<evidence type="ECO:0000313" key="2">
    <source>
        <dbReference type="EMBL" id="SFF27440.1"/>
    </source>
</evidence>
<feature type="region of interest" description="Disordered" evidence="1">
    <location>
        <begin position="44"/>
        <end position="67"/>
    </location>
</feature>
<dbReference type="RefSeq" id="WP_143100861.1">
    <property type="nucleotide sequence ID" value="NZ_FOLQ01000041.1"/>
</dbReference>
<proteinExistence type="predicted"/>
<accession>A0A1I2HDQ7</accession>
<name>A0A1I2HDQ7_9BACT</name>
<evidence type="ECO:0000256" key="1">
    <source>
        <dbReference type="SAM" id="MobiDB-lite"/>
    </source>
</evidence>
<dbReference type="EMBL" id="FOLQ01000041">
    <property type="protein sequence ID" value="SFF27440.1"/>
    <property type="molecule type" value="Genomic_DNA"/>
</dbReference>
<dbReference type="Proteomes" id="UP000198598">
    <property type="component" value="Unassembled WGS sequence"/>
</dbReference>
<organism evidence="2 3">
    <name type="scientific">Spirosoma endophyticum</name>
    <dbReference type="NCBI Taxonomy" id="662367"/>
    <lineage>
        <taxon>Bacteria</taxon>
        <taxon>Pseudomonadati</taxon>
        <taxon>Bacteroidota</taxon>
        <taxon>Cytophagia</taxon>
        <taxon>Cytophagales</taxon>
        <taxon>Cytophagaceae</taxon>
        <taxon>Spirosoma</taxon>
    </lineage>
</organism>
<evidence type="ECO:0000313" key="3">
    <source>
        <dbReference type="Proteomes" id="UP000198598"/>
    </source>
</evidence>
<keyword evidence="3" id="KW-1185">Reference proteome</keyword>
<sequence>MIYAEKKFDSFRSRGWRVDQFLRSLQNNNVGRPDGVLAIRGPLIGQQAHPSGKGGKRNGQPPGQGLS</sequence>
<reference evidence="2 3" key="1">
    <citation type="submission" date="2016-10" db="EMBL/GenBank/DDBJ databases">
        <authorList>
            <person name="de Groot N.N."/>
        </authorList>
    </citation>
    <scope>NUCLEOTIDE SEQUENCE [LARGE SCALE GENOMIC DNA]</scope>
    <source>
        <strain evidence="2 3">DSM 26130</strain>
    </source>
</reference>
<gene>
    <name evidence="2" type="ORF">SAMN05216167_14110</name>
</gene>
<protein>
    <submittedName>
        <fullName evidence="2">Uncharacterized protein</fullName>
    </submittedName>
</protein>
<dbReference type="AlphaFoldDB" id="A0A1I2HDQ7"/>